<dbReference type="PANTHER" id="PTHR43798">
    <property type="entry name" value="MONOACYLGLYCEROL LIPASE"/>
    <property type="match status" value="1"/>
</dbReference>
<dbReference type="GO" id="GO:0016787">
    <property type="term" value="F:hydrolase activity"/>
    <property type="evidence" value="ECO:0007669"/>
    <property type="project" value="UniProtKB-KW"/>
</dbReference>
<organism evidence="5 6">
    <name type="scientific">Streptomyces goshikiensis</name>
    <dbReference type="NCBI Taxonomy" id="1942"/>
    <lineage>
        <taxon>Bacteria</taxon>
        <taxon>Bacillati</taxon>
        <taxon>Actinomycetota</taxon>
        <taxon>Actinomycetes</taxon>
        <taxon>Kitasatosporales</taxon>
        <taxon>Streptomycetaceae</taxon>
        <taxon>Streptomyces</taxon>
    </lineage>
</organism>
<evidence type="ECO:0000256" key="1">
    <source>
        <dbReference type="ARBA" id="ARBA00022801"/>
    </source>
</evidence>
<sequence length="321" mass="32424">MYQGRRVLVTVAACCALAAGGGPALAAAGGGAGAGAGGASGGPTPDPTGSAGRVVDVGEGRGIRLECRGPGSPTVVLVSGTGGAADEWTSLADPARPTIAPRPGAGAVLPAVASFTRVCAYDRPGTTRFDGGPASSTPVAQPTTAAAGVRDLRAALAAGGERPPYVLVGASWGAMIAELFARTDFPRVAGLVTVDGASPYLRDTLTAAQWSDWMKKIAATDTGKGAEVPDYEASVAQIRRAPAPPRPLPAVVLTSDRPWDLGVGNSGSTWPAWLGAQDRLARELRARHVTETGSGHGIAVERPRLVVDAVREVVERARDGG</sequence>
<dbReference type="Gene3D" id="3.40.50.1820">
    <property type="entry name" value="alpha/beta hydrolase"/>
    <property type="match status" value="1"/>
</dbReference>
<dbReference type="InterPro" id="IPR029058">
    <property type="entry name" value="AB_hydrolase_fold"/>
</dbReference>
<accession>A0ABZ1RSF8</accession>
<keyword evidence="3" id="KW-0732">Signal</keyword>
<feature type="compositionally biased region" description="Gly residues" evidence="2">
    <location>
        <begin position="30"/>
        <end position="41"/>
    </location>
</feature>
<evidence type="ECO:0000313" key="5">
    <source>
        <dbReference type="EMBL" id="WUO49798.1"/>
    </source>
</evidence>
<dbReference type="SUPFAM" id="SSF53474">
    <property type="entry name" value="alpha/beta-Hydrolases"/>
    <property type="match status" value="1"/>
</dbReference>
<protein>
    <submittedName>
        <fullName evidence="5">Alpha/beta hydrolase</fullName>
    </submittedName>
</protein>
<dbReference type="RefSeq" id="WP_328776899.1">
    <property type="nucleotide sequence ID" value="NZ_CP108057.1"/>
</dbReference>
<evidence type="ECO:0000259" key="4">
    <source>
        <dbReference type="Pfam" id="PF00561"/>
    </source>
</evidence>
<dbReference type="Pfam" id="PF00561">
    <property type="entry name" value="Abhydrolase_1"/>
    <property type="match status" value="1"/>
</dbReference>
<evidence type="ECO:0000256" key="2">
    <source>
        <dbReference type="SAM" id="MobiDB-lite"/>
    </source>
</evidence>
<proteinExistence type="predicted"/>
<evidence type="ECO:0000313" key="6">
    <source>
        <dbReference type="Proteomes" id="UP001432075"/>
    </source>
</evidence>
<keyword evidence="1 5" id="KW-0378">Hydrolase</keyword>
<feature type="domain" description="AB hydrolase-1" evidence="4">
    <location>
        <begin position="73"/>
        <end position="221"/>
    </location>
</feature>
<feature type="signal peptide" evidence="3">
    <location>
        <begin position="1"/>
        <end position="26"/>
    </location>
</feature>
<feature type="region of interest" description="Disordered" evidence="2">
    <location>
        <begin position="30"/>
        <end position="53"/>
    </location>
</feature>
<keyword evidence="6" id="KW-1185">Reference proteome</keyword>
<evidence type="ECO:0000256" key="3">
    <source>
        <dbReference type="SAM" id="SignalP"/>
    </source>
</evidence>
<dbReference type="InterPro" id="IPR050266">
    <property type="entry name" value="AB_hydrolase_sf"/>
</dbReference>
<name>A0ABZ1RSF8_9ACTN</name>
<dbReference type="EMBL" id="CP108057">
    <property type="protein sequence ID" value="WUO49798.1"/>
    <property type="molecule type" value="Genomic_DNA"/>
</dbReference>
<gene>
    <name evidence="5" type="ORF">OHU17_30410</name>
</gene>
<reference evidence="5" key="1">
    <citation type="submission" date="2022-10" db="EMBL/GenBank/DDBJ databases">
        <title>The complete genomes of actinobacterial strains from the NBC collection.</title>
        <authorList>
            <person name="Joergensen T.S."/>
            <person name="Alvarez Arevalo M."/>
            <person name="Sterndorff E.B."/>
            <person name="Faurdal D."/>
            <person name="Vuksanovic O."/>
            <person name="Mourched A.-S."/>
            <person name="Charusanti P."/>
            <person name="Shaw S."/>
            <person name="Blin K."/>
            <person name="Weber T."/>
        </authorList>
    </citation>
    <scope>NUCLEOTIDE SEQUENCE</scope>
    <source>
        <strain evidence="5">NBC_00283</strain>
    </source>
</reference>
<feature type="chain" id="PRO_5047314374" evidence="3">
    <location>
        <begin position="27"/>
        <end position="321"/>
    </location>
</feature>
<dbReference type="Proteomes" id="UP001432075">
    <property type="component" value="Chromosome"/>
</dbReference>
<dbReference type="PANTHER" id="PTHR43798:SF31">
    <property type="entry name" value="AB HYDROLASE SUPERFAMILY PROTEIN YCLE"/>
    <property type="match status" value="1"/>
</dbReference>
<dbReference type="InterPro" id="IPR000073">
    <property type="entry name" value="AB_hydrolase_1"/>
</dbReference>